<dbReference type="InterPro" id="IPR013087">
    <property type="entry name" value="Znf_C2H2_type"/>
</dbReference>
<comment type="caution">
    <text evidence="7">The sequence shown here is derived from an EMBL/GenBank/DDBJ whole genome shotgun (WGS) entry which is preliminary data.</text>
</comment>
<dbReference type="PANTHER" id="PTHR24408">
    <property type="entry name" value="ZINC FINGER PROTEIN"/>
    <property type="match status" value="1"/>
</dbReference>
<dbReference type="SMART" id="SM00355">
    <property type="entry name" value="ZnF_C2H2"/>
    <property type="match status" value="2"/>
</dbReference>
<gene>
    <name evidence="7" type="ORF">ANN_25135</name>
</gene>
<keyword evidence="1" id="KW-0479">Metal-binding</keyword>
<dbReference type="PROSITE" id="PS50157">
    <property type="entry name" value="ZINC_FINGER_C2H2_2"/>
    <property type="match status" value="1"/>
</dbReference>
<dbReference type="PANTHER" id="PTHR24408:SF58">
    <property type="entry name" value="TRANSCRIPTION FACTOR (TFIIIA), PUTATIVE (AFU_ORTHOLOGUE AFUA_1G05150)-RELATED"/>
    <property type="match status" value="1"/>
</dbReference>
<accession>A0ABQ8S0P8</accession>
<dbReference type="InterPro" id="IPR036236">
    <property type="entry name" value="Znf_C2H2_sf"/>
</dbReference>
<dbReference type="EMBL" id="JAJSOF020000038">
    <property type="protein sequence ID" value="KAJ4427487.1"/>
    <property type="molecule type" value="Genomic_DNA"/>
</dbReference>
<evidence type="ECO:0000256" key="2">
    <source>
        <dbReference type="ARBA" id="ARBA00022737"/>
    </source>
</evidence>
<dbReference type="Gene3D" id="3.30.160.60">
    <property type="entry name" value="Classic Zinc Finger"/>
    <property type="match status" value="1"/>
</dbReference>
<evidence type="ECO:0000256" key="4">
    <source>
        <dbReference type="ARBA" id="ARBA00022833"/>
    </source>
</evidence>
<evidence type="ECO:0000256" key="5">
    <source>
        <dbReference type="PROSITE-ProRule" id="PRU00042"/>
    </source>
</evidence>
<evidence type="ECO:0000256" key="3">
    <source>
        <dbReference type="ARBA" id="ARBA00022771"/>
    </source>
</evidence>
<dbReference type="SUPFAM" id="SSF57667">
    <property type="entry name" value="beta-beta-alpha zinc fingers"/>
    <property type="match status" value="1"/>
</dbReference>
<name>A0ABQ8S0P8_PERAM</name>
<protein>
    <recommendedName>
        <fullName evidence="6">C2H2-type domain-containing protein</fullName>
    </recommendedName>
</protein>
<dbReference type="Pfam" id="PF00096">
    <property type="entry name" value="zf-C2H2"/>
    <property type="match status" value="1"/>
</dbReference>
<evidence type="ECO:0000313" key="8">
    <source>
        <dbReference type="Proteomes" id="UP001148838"/>
    </source>
</evidence>
<reference evidence="7 8" key="1">
    <citation type="journal article" date="2022" name="Allergy">
        <title>Genome assembly and annotation of Periplaneta americana reveal a comprehensive cockroach allergen profile.</title>
        <authorList>
            <person name="Wang L."/>
            <person name="Xiong Q."/>
            <person name="Saelim N."/>
            <person name="Wang L."/>
            <person name="Nong W."/>
            <person name="Wan A.T."/>
            <person name="Shi M."/>
            <person name="Liu X."/>
            <person name="Cao Q."/>
            <person name="Hui J.H.L."/>
            <person name="Sookrung N."/>
            <person name="Leung T.F."/>
            <person name="Tungtrongchitr A."/>
            <person name="Tsui S.K.W."/>
        </authorList>
    </citation>
    <scope>NUCLEOTIDE SEQUENCE [LARGE SCALE GENOMIC DNA]</scope>
    <source>
        <strain evidence="7">PWHHKU_190912</strain>
    </source>
</reference>
<keyword evidence="8" id="KW-1185">Reference proteome</keyword>
<keyword evidence="4" id="KW-0862">Zinc</keyword>
<feature type="domain" description="C2H2-type" evidence="6">
    <location>
        <begin position="130"/>
        <end position="157"/>
    </location>
</feature>
<evidence type="ECO:0000259" key="6">
    <source>
        <dbReference type="PROSITE" id="PS50157"/>
    </source>
</evidence>
<keyword evidence="2" id="KW-0677">Repeat</keyword>
<keyword evidence="3 5" id="KW-0863">Zinc-finger</keyword>
<dbReference type="Proteomes" id="UP001148838">
    <property type="component" value="Unassembled WGS sequence"/>
</dbReference>
<evidence type="ECO:0000256" key="1">
    <source>
        <dbReference type="ARBA" id="ARBA00022723"/>
    </source>
</evidence>
<proteinExistence type="predicted"/>
<organism evidence="7 8">
    <name type="scientific">Periplaneta americana</name>
    <name type="common">American cockroach</name>
    <name type="synonym">Blatta americana</name>
    <dbReference type="NCBI Taxonomy" id="6978"/>
    <lineage>
        <taxon>Eukaryota</taxon>
        <taxon>Metazoa</taxon>
        <taxon>Ecdysozoa</taxon>
        <taxon>Arthropoda</taxon>
        <taxon>Hexapoda</taxon>
        <taxon>Insecta</taxon>
        <taxon>Pterygota</taxon>
        <taxon>Neoptera</taxon>
        <taxon>Polyneoptera</taxon>
        <taxon>Dictyoptera</taxon>
        <taxon>Blattodea</taxon>
        <taxon>Blattoidea</taxon>
        <taxon>Blattidae</taxon>
        <taxon>Blattinae</taxon>
        <taxon>Periplaneta</taxon>
    </lineage>
</organism>
<sequence>MGPGSSTESYPVFEHIGLRENPRENLNQVTFPNWDSNPGHQFHAIADWSSSQSDLLTHPLLAEMYVEDKPLPRRGAQRSNASVLSSTRGKHLAGLDTELWNKLQDALPPPFADAQVTATRLMTMKSTIPFQCPRCGKNYRYKNSLSRHMRLECGKEPQFQCPFCPHSAKHRSHLQTHVASKHKACI</sequence>
<evidence type="ECO:0000313" key="7">
    <source>
        <dbReference type="EMBL" id="KAJ4427487.1"/>
    </source>
</evidence>